<dbReference type="CDD" id="cd09729">
    <property type="entry name" value="Cse1_I-E"/>
    <property type="match status" value="1"/>
</dbReference>
<accession>A0A0J6T801</accession>
<gene>
    <name evidence="1" type="ORF">VQ03_11755</name>
</gene>
<keyword evidence="2" id="KW-1185">Reference proteome</keyword>
<dbReference type="NCBIfam" id="TIGR02547">
    <property type="entry name" value="casA_cse1"/>
    <property type="match status" value="1"/>
</dbReference>
<sequence length="557" mass="60617">MVPPFSLLTEAWIPVLRANGEADLIRPAAITDGILDNPVVAPAWGRADFDAATREFWIGLLAVACGARAKDAAWSAWFETPPKPAELDAAFAPLARAFVLDGDGPRFGQDAEDIAGEVVPVSQLLIEAPGANTVKRNLDHFVRRGGVETLSRAGAAMALFTLQTYAPSGGAGHRVSVRGGGPLTTLLIPGSAEARKARTAQELRAAAVPLWSSLWLAVPSRTDGEPVPERVFPWLVPTRVSDKGQPTTSDQVDPLQAFWGLPRRIRLVVEANPGGRPCDLTGRIDPLVVRSYRTRPHGTSYAGFTHPLSPHYRTKPGEPWLPLHGQPGRIGYRHWVGLVVDDEEGKTGRRPAAAVRKGIDRLLDCDDPSVRLGTRLIAAGYDMDNMKARDFVESEMPLHLVGKAEFRPYDHTVRLMVRGAFEAEFILRVALKLALALEKGGLLDLGRGRFWERTEAVFGRKLEELAKALPDAGLMGGMTHQPTLDAWLGVLQRSVLAIFDELVPVKDLVDLRENVAASRVKARNELGWAMYGYGKLGQTLYKGLGLSPPESKGKKAK</sequence>
<dbReference type="RefSeq" id="WP_048451060.1">
    <property type="nucleotide sequence ID" value="NZ_LABZ01000075.1"/>
</dbReference>
<organism evidence="1 2">
    <name type="scientific">Methylobacterium tarhaniae</name>
    <dbReference type="NCBI Taxonomy" id="1187852"/>
    <lineage>
        <taxon>Bacteria</taxon>
        <taxon>Pseudomonadati</taxon>
        <taxon>Pseudomonadota</taxon>
        <taxon>Alphaproteobacteria</taxon>
        <taxon>Hyphomicrobiales</taxon>
        <taxon>Methylobacteriaceae</taxon>
        <taxon>Methylobacterium</taxon>
    </lineage>
</organism>
<dbReference type="Pfam" id="PF09481">
    <property type="entry name" value="CRISPR_Cse1"/>
    <property type="match status" value="1"/>
</dbReference>
<proteinExistence type="predicted"/>
<name>A0A0J6T801_9HYPH</name>
<dbReference type="AlphaFoldDB" id="A0A0J6T801"/>
<dbReference type="InterPro" id="IPR013381">
    <property type="entry name" value="CRISPR-assoc_prot_Cse1"/>
</dbReference>
<protein>
    <recommendedName>
        <fullName evidence="3">CRISPR-associated protein Cse1</fullName>
    </recommendedName>
</protein>
<evidence type="ECO:0000313" key="1">
    <source>
        <dbReference type="EMBL" id="KMO42049.1"/>
    </source>
</evidence>
<comment type="caution">
    <text evidence="1">The sequence shown here is derived from an EMBL/GenBank/DDBJ whole genome shotgun (WGS) entry which is preliminary data.</text>
</comment>
<evidence type="ECO:0008006" key="3">
    <source>
        <dbReference type="Google" id="ProtNLM"/>
    </source>
</evidence>
<dbReference type="PATRIC" id="fig|1187852.3.peg.6270"/>
<evidence type="ECO:0000313" key="2">
    <source>
        <dbReference type="Proteomes" id="UP000036449"/>
    </source>
</evidence>
<reference evidence="1 2" key="1">
    <citation type="submission" date="2015-03" db="EMBL/GenBank/DDBJ databases">
        <title>Genome sequencing of Methylobacterium tarhaniae DSM 25844.</title>
        <authorList>
            <person name="Chaudhry V."/>
            <person name="Patil P.B."/>
        </authorList>
    </citation>
    <scope>NUCLEOTIDE SEQUENCE [LARGE SCALE GENOMIC DNA]</scope>
    <source>
        <strain evidence="1 2">DSM 25844</strain>
    </source>
</reference>
<dbReference type="Proteomes" id="UP000036449">
    <property type="component" value="Unassembled WGS sequence"/>
</dbReference>
<dbReference type="EMBL" id="LABZ01000075">
    <property type="protein sequence ID" value="KMO42049.1"/>
    <property type="molecule type" value="Genomic_DNA"/>
</dbReference>